<organism evidence="3 4">
    <name type="scientific">Caldanaerobacter subterraneus subsp. pacificus DSM 12653</name>
    <dbReference type="NCBI Taxonomy" id="391606"/>
    <lineage>
        <taxon>Bacteria</taxon>
        <taxon>Bacillati</taxon>
        <taxon>Bacillota</taxon>
        <taxon>Clostridia</taxon>
        <taxon>Thermoanaerobacterales</taxon>
        <taxon>Thermoanaerobacteraceae</taxon>
        <taxon>Caldanaerobacter</taxon>
    </lineage>
</organism>
<dbReference type="Gene3D" id="3.30.450.380">
    <property type="match status" value="1"/>
</dbReference>
<reference evidence="3 4" key="2">
    <citation type="journal article" date="2015" name="BMC Genomics">
        <title>Analysis of three genomes within the thermophilic bacterial species Caldanaerobacter subterraneus with a focus on carbon monoxide dehydrogenase evolution and hydrolase diversity.</title>
        <authorList>
            <person name="Sant'Anna F.H."/>
            <person name="Lebedinsky A.V."/>
            <person name="Sokolova T.G."/>
            <person name="Robb F.T."/>
            <person name="Gonzalez J.M."/>
        </authorList>
    </citation>
    <scope>NUCLEOTIDE SEQUENCE [LARGE SCALE GENOMIC DNA]</scope>
    <source>
        <strain evidence="3 4">DSM 12653</strain>
    </source>
</reference>
<comment type="similarity">
    <text evidence="1">Belongs to the GSP E family.</text>
</comment>
<name>A0A0F5PK82_9THEO</name>
<dbReference type="PANTHER" id="PTHR30486">
    <property type="entry name" value="TWITCHING MOTILITY PROTEIN PILT"/>
    <property type="match status" value="1"/>
</dbReference>
<dbReference type="InterPro" id="IPR025662">
    <property type="entry name" value="Sigma_54_int_dom_ATP-bd_1"/>
</dbReference>
<evidence type="ECO:0000256" key="1">
    <source>
        <dbReference type="ARBA" id="ARBA00006611"/>
    </source>
</evidence>
<dbReference type="Proteomes" id="UP000010146">
    <property type="component" value="Unassembled WGS sequence"/>
</dbReference>
<dbReference type="Gene3D" id="3.40.50.300">
    <property type="entry name" value="P-loop containing nucleotide triphosphate hydrolases"/>
    <property type="match status" value="1"/>
</dbReference>
<dbReference type="EMBL" id="ABXP02000115">
    <property type="protein sequence ID" value="KKC28821.1"/>
    <property type="molecule type" value="Genomic_DNA"/>
</dbReference>
<reference evidence="3 4" key="1">
    <citation type="submission" date="2008-07" db="EMBL/GenBank/DDBJ databases">
        <authorList>
            <person name="Gonzalez J."/>
            <person name="Sokolova T."/>
            <person name="Ferriera S."/>
            <person name="Johnson J."/>
            <person name="Kravitz S."/>
            <person name="Beeson K."/>
            <person name="Sutton G."/>
            <person name="Rogers Y.-H."/>
            <person name="Friedman R."/>
            <person name="Frazier M."/>
            <person name="Venter J.C."/>
        </authorList>
    </citation>
    <scope>NUCLEOTIDE SEQUENCE [LARGE SCALE GENOMIC DNA]</scope>
    <source>
        <strain evidence="3 4">DSM 12653</strain>
    </source>
</reference>
<dbReference type="GO" id="GO:0016887">
    <property type="term" value="F:ATP hydrolysis activity"/>
    <property type="evidence" value="ECO:0007669"/>
    <property type="project" value="InterPro"/>
</dbReference>
<dbReference type="InterPro" id="IPR050921">
    <property type="entry name" value="T4SS_GSP_E_ATPase"/>
</dbReference>
<feature type="domain" description="Bacterial type II secretion system protein E" evidence="2">
    <location>
        <begin position="136"/>
        <end position="351"/>
    </location>
</feature>
<dbReference type="CDD" id="cd01130">
    <property type="entry name" value="VirB11-like_ATPase"/>
    <property type="match status" value="1"/>
</dbReference>
<reference evidence="4" key="3">
    <citation type="submission" date="2015-02" db="EMBL/GenBank/DDBJ databases">
        <title>Genome analysis of three genomes within the thermophilic hydrogenogenic bacterial species Caldanaerobacter subterraneus.</title>
        <authorList>
            <person name="Sant'Anna F.H."/>
            <person name="Lebedinsky A."/>
            <person name="Sokolova T."/>
            <person name="Robb F.T."/>
            <person name="Gonzalez J.M."/>
        </authorList>
    </citation>
    <scope>NUCLEOTIDE SEQUENCE [LARGE SCALE GENOMIC DNA]</scope>
    <source>
        <strain evidence="4">DSM 12653</strain>
    </source>
</reference>
<dbReference type="InterPro" id="IPR027417">
    <property type="entry name" value="P-loop_NTPase"/>
</dbReference>
<dbReference type="PANTHER" id="PTHR30486:SF6">
    <property type="entry name" value="TYPE IV PILUS RETRACTATION ATPASE PILT"/>
    <property type="match status" value="1"/>
</dbReference>
<dbReference type="RefSeq" id="WP_043883788.1">
    <property type="nucleotide sequence ID" value="NZ_ABXP02000115.1"/>
</dbReference>
<dbReference type="InterPro" id="IPR001482">
    <property type="entry name" value="T2SS/T4SS_dom"/>
</dbReference>
<gene>
    <name evidence="3" type="ORF">CDSM653_02207</name>
</gene>
<proteinExistence type="inferred from homology"/>
<dbReference type="AlphaFoldDB" id="A0A0F5PK82"/>
<dbReference type="SUPFAM" id="SSF52540">
    <property type="entry name" value="P-loop containing nucleoside triphosphate hydrolases"/>
    <property type="match status" value="1"/>
</dbReference>
<evidence type="ECO:0000313" key="3">
    <source>
        <dbReference type="EMBL" id="KKC28821.1"/>
    </source>
</evidence>
<comment type="caution">
    <text evidence="3">The sequence shown here is derived from an EMBL/GenBank/DDBJ whole genome shotgun (WGS) entry which is preliminary data.</text>
</comment>
<dbReference type="PROSITE" id="PS00675">
    <property type="entry name" value="SIGMA54_INTERACT_1"/>
    <property type="match status" value="1"/>
</dbReference>
<evidence type="ECO:0000259" key="2">
    <source>
        <dbReference type="Pfam" id="PF00437"/>
    </source>
</evidence>
<sequence>MALRELSRKINDGAVDVERMTDEIREVMMKHHGKPNIKDILREEIKEYLRKKYPFALDRLIEYTEMLYSSLYGLGIIEKYLKDPEVTDIHVNGTKIMYKKAGVKIDAEEEFPNEQAVRVIQDRILAPLNKSINIANPSQDAELYDGSRALLVIPPQSDKPVIIIRKHNLLNVPLEELAKTTAGLTEEMQEYFKKAVKERKNIMVAGETGAGKTTFINSLGFEIQERHVVAVLEDTREIKLHIPYVYYFKTRKGTAEARSVTYSDILNDCLRADPDRIILTEIRTPESAYELIHTLNTGHRGSMTTIHANSCLDALLRLEMLIQEFKNLDYKIIRKLISRAVDIVVFLRLTEDEKGNLKGRELAEVVEIKGIDENGEYILKHVVGD</sequence>
<accession>A0A0F5PK82</accession>
<dbReference type="Pfam" id="PF00437">
    <property type="entry name" value="T2SSE"/>
    <property type="match status" value="1"/>
</dbReference>
<protein>
    <submittedName>
        <fullName evidence="3">ATPase</fullName>
    </submittedName>
</protein>
<evidence type="ECO:0000313" key="4">
    <source>
        <dbReference type="Proteomes" id="UP000010146"/>
    </source>
</evidence>